<dbReference type="GO" id="GO:0046872">
    <property type="term" value="F:metal ion binding"/>
    <property type="evidence" value="ECO:0007669"/>
    <property type="project" value="UniProtKB-KW"/>
</dbReference>
<evidence type="ECO:0000256" key="11">
    <source>
        <dbReference type="ARBA" id="ARBA00022998"/>
    </source>
</evidence>
<evidence type="ECO:0000256" key="4">
    <source>
        <dbReference type="ARBA" id="ARBA00012201"/>
    </source>
</evidence>
<dbReference type="PROSITE" id="PS00452">
    <property type="entry name" value="GUANYLATE_CYCLASE_1"/>
    <property type="match status" value="1"/>
</dbReference>
<comment type="subcellular location">
    <subcellularLocation>
        <location evidence="3">Membrane</location>
        <topology evidence="3">Multi-pass membrane protein</topology>
    </subcellularLocation>
</comment>
<dbReference type="SUPFAM" id="SSF55073">
    <property type="entry name" value="Nucleotide cyclase"/>
    <property type="match status" value="2"/>
</dbReference>
<dbReference type="CDD" id="cd07302">
    <property type="entry name" value="CHD"/>
    <property type="match status" value="2"/>
</dbReference>
<keyword evidence="9" id="KW-0460">Magnesium</keyword>
<feature type="transmembrane region" description="Helical" evidence="15">
    <location>
        <begin position="162"/>
        <end position="189"/>
    </location>
</feature>
<protein>
    <recommendedName>
        <fullName evidence="4">adenylate cyclase</fullName>
        <ecNumber evidence="4">4.6.1.1</ecNumber>
    </recommendedName>
</protein>
<evidence type="ECO:0000256" key="10">
    <source>
        <dbReference type="ARBA" id="ARBA00022989"/>
    </source>
</evidence>
<keyword evidence="7" id="KW-0547">Nucleotide-binding</keyword>
<evidence type="ECO:0000313" key="17">
    <source>
        <dbReference type="EMBL" id="CAL5136485.1"/>
    </source>
</evidence>
<comment type="similarity">
    <text evidence="14">Belongs to the adenylyl cyclase class-4/guanylyl cyclase family.</text>
</comment>
<dbReference type="EMBL" id="CAXLJL010000323">
    <property type="protein sequence ID" value="CAL5136485.1"/>
    <property type="molecule type" value="Genomic_DNA"/>
</dbReference>
<feature type="transmembrane region" description="Helical" evidence="15">
    <location>
        <begin position="695"/>
        <end position="716"/>
    </location>
</feature>
<keyword evidence="11" id="KW-0115">cAMP biosynthesis</keyword>
<dbReference type="GO" id="GO:0006171">
    <property type="term" value="P:cAMP biosynthetic process"/>
    <property type="evidence" value="ECO:0007669"/>
    <property type="project" value="UniProtKB-KW"/>
</dbReference>
<dbReference type="GO" id="GO:0004016">
    <property type="term" value="F:adenylate cyclase activity"/>
    <property type="evidence" value="ECO:0007669"/>
    <property type="project" value="UniProtKB-EC"/>
</dbReference>
<comment type="catalytic activity">
    <reaction evidence="1">
        <text>ATP = 3',5'-cyclic AMP + diphosphate</text>
        <dbReference type="Rhea" id="RHEA:15389"/>
        <dbReference type="ChEBI" id="CHEBI:30616"/>
        <dbReference type="ChEBI" id="CHEBI:33019"/>
        <dbReference type="ChEBI" id="CHEBI:58165"/>
        <dbReference type="EC" id="4.6.1.1"/>
    </reaction>
</comment>
<evidence type="ECO:0000256" key="2">
    <source>
        <dbReference type="ARBA" id="ARBA00001946"/>
    </source>
</evidence>
<keyword evidence="6" id="KW-0479">Metal-binding</keyword>
<evidence type="ECO:0000256" key="13">
    <source>
        <dbReference type="ARBA" id="ARBA00023239"/>
    </source>
</evidence>
<evidence type="ECO:0000256" key="14">
    <source>
        <dbReference type="RuleBase" id="RU000405"/>
    </source>
</evidence>
<dbReference type="EC" id="4.6.1.1" evidence="4"/>
<gene>
    <name evidence="17" type="ORF">CDAUBV1_LOCUS10574</name>
</gene>
<feature type="transmembrane region" description="Helical" evidence="15">
    <location>
        <begin position="665"/>
        <end position="683"/>
    </location>
</feature>
<dbReference type="InterPro" id="IPR029787">
    <property type="entry name" value="Nucleotide_cyclase"/>
</dbReference>
<sequence>MGVWFRGVQAVRRNSLQGHVLSDLFERRRRGLTVVREYFIGLWRILQLLQFTSTFVDSYFEEVWLQRTKSLLRMAIKFCLCTCLLRILTTGLLCPVDKQVTKPWWVADFLIFFFLYFTTFRHMNHRAYELLAILLLMFHIFTHLCSRCKVTRLDVPRMAPTFVTIVAGFALLPLPLEICICVIVVYIGLIENIDLVYQREQSECNNLTECHYAAPWTSFDVLRVISECRRTDPRTPEVVRARIFQWIFFCFTAAYLRFWDTIRRRFVFFRLGESVQSRKQFVKAREGKVCWIEAIVPTKVSKEYQRLCKKNENLDKTDWIYIKTFKAVTILFADIVGFTKMSSGLTAPQVVQMLGNLVKQFDSLCELKGCEKLGLIGDCYHCVSGCPEPNEFHARNCIEMGLGMCEILKLFNKRQGTHINIRVGVHTGKVYAAVIGLLRFHYDVYSYDVIIANELEQTGKPGFIHISQATYNEVKDYYHADPGPELQIDRTDKFSWARQVPASVRIFTYFINPDVTDVQDTIGELSVEESLLIEEVSSRSSKSSLAGDLSELNWSSFDSDSSLDRHSNESGDQIINPWGEREATAIDLADLKLSHQTVSENLKQDVSLIHDLREHLAKRGESFREPPLTSILLQFRSAEIEWHYHLHLREPVGPTFVDSVKLARICDALVLLVVIILFSTMGLEIEVDINTITVYISSMLVAVFIFVTLWFTGTYYPDRIKSRSLRKFYYFFTHPFMRELIVGVYTSLPTIISMAYLSTLGDSLRPLVLLEMYEVFITISMYVHCLPSSSAAWSRCLAAGGTLYYGYMKLWKLYPKKTGTFCLSKTTLVNGIALRNRMLVSVFELLTGFFLVCLLARDCERTCKLCFLVQREAEIEGENAEIAVREANELLYNIIPRYVFRELEASGRDVLQKNTSLRYAVAHPMIAVAFIYPSNFLSTLYTEDRKGGAASLRTLHKIICCFDGLLRNFAHVEKIKSVRESYLVASGLNYRQLMFEPNLTSHLIELMRYCFTVRDALRKFSFAELRNGEILVTKIGYNCGPVTAGIIGTAKPHYDIWGDTVNVASRMCYTTSPGTIQVTENTKEILSSKFLFRYRGEVFVKGKGIMRTYVCEGISPRTHFNS</sequence>
<dbReference type="InterPro" id="IPR018297">
    <property type="entry name" value="A/G_cyclase_CS"/>
</dbReference>
<evidence type="ECO:0000256" key="3">
    <source>
        <dbReference type="ARBA" id="ARBA00004141"/>
    </source>
</evidence>
<dbReference type="PROSITE" id="PS50125">
    <property type="entry name" value="GUANYLATE_CYCLASE_2"/>
    <property type="match status" value="2"/>
</dbReference>
<dbReference type="AlphaFoldDB" id="A0AAV2TJB9"/>
<dbReference type="Pfam" id="PF00211">
    <property type="entry name" value="Guanylate_cyc"/>
    <property type="match status" value="2"/>
</dbReference>
<comment type="caution">
    <text evidence="17">The sequence shown here is derived from an EMBL/GenBank/DDBJ whole genome shotgun (WGS) entry which is preliminary data.</text>
</comment>
<keyword evidence="8" id="KW-0067">ATP-binding</keyword>
<feature type="domain" description="Guanylate cyclase" evidence="16">
    <location>
        <begin position="329"/>
        <end position="456"/>
    </location>
</feature>
<dbReference type="InterPro" id="IPR001054">
    <property type="entry name" value="A/G_cyclase"/>
</dbReference>
<feature type="transmembrane region" description="Helical" evidence="15">
    <location>
        <begin position="130"/>
        <end position="150"/>
    </location>
</feature>
<keyword evidence="5 15" id="KW-0812">Transmembrane</keyword>
<reference evidence="17" key="1">
    <citation type="submission" date="2024-06" db="EMBL/GenBank/DDBJ databases">
        <authorList>
            <person name="Liu X."/>
            <person name="Lenzi L."/>
            <person name="Haldenby T S."/>
            <person name="Uol C."/>
        </authorList>
    </citation>
    <scope>NUCLEOTIDE SEQUENCE</scope>
</reference>
<evidence type="ECO:0000256" key="6">
    <source>
        <dbReference type="ARBA" id="ARBA00022723"/>
    </source>
</evidence>
<evidence type="ECO:0000256" key="5">
    <source>
        <dbReference type="ARBA" id="ARBA00022692"/>
    </source>
</evidence>
<dbReference type="Proteomes" id="UP001497525">
    <property type="component" value="Unassembled WGS sequence"/>
</dbReference>
<feature type="transmembrane region" description="Helical" evidence="15">
    <location>
        <begin position="736"/>
        <end position="759"/>
    </location>
</feature>
<dbReference type="PANTHER" id="PTHR45627">
    <property type="entry name" value="ADENYLATE CYCLASE TYPE 1"/>
    <property type="match status" value="1"/>
</dbReference>
<evidence type="ECO:0000256" key="7">
    <source>
        <dbReference type="ARBA" id="ARBA00022741"/>
    </source>
</evidence>
<dbReference type="PANTHER" id="PTHR45627:SF12">
    <property type="entry name" value="ADENYLATE CYCLASE TYPE 2"/>
    <property type="match status" value="1"/>
</dbReference>
<feature type="transmembrane region" description="Helical" evidence="15">
    <location>
        <begin position="72"/>
        <end position="93"/>
    </location>
</feature>
<evidence type="ECO:0000256" key="15">
    <source>
        <dbReference type="SAM" id="Phobius"/>
    </source>
</evidence>
<dbReference type="GO" id="GO:0035556">
    <property type="term" value="P:intracellular signal transduction"/>
    <property type="evidence" value="ECO:0007669"/>
    <property type="project" value="InterPro"/>
</dbReference>
<dbReference type="GO" id="GO:0007189">
    <property type="term" value="P:adenylate cyclase-activating G protein-coupled receptor signaling pathway"/>
    <property type="evidence" value="ECO:0007669"/>
    <property type="project" value="TreeGrafter"/>
</dbReference>
<feature type="domain" description="Guanylate cyclase" evidence="16">
    <location>
        <begin position="927"/>
        <end position="1068"/>
    </location>
</feature>
<dbReference type="SMART" id="SM00044">
    <property type="entry name" value="CYCc"/>
    <property type="match status" value="2"/>
</dbReference>
<dbReference type="GO" id="GO:0005524">
    <property type="term" value="F:ATP binding"/>
    <property type="evidence" value="ECO:0007669"/>
    <property type="project" value="UniProtKB-KW"/>
</dbReference>
<evidence type="ECO:0000256" key="12">
    <source>
        <dbReference type="ARBA" id="ARBA00023136"/>
    </source>
</evidence>
<organism evidence="17 18">
    <name type="scientific">Calicophoron daubneyi</name>
    <name type="common">Rumen fluke</name>
    <name type="synonym">Paramphistomum daubneyi</name>
    <dbReference type="NCBI Taxonomy" id="300641"/>
    <lineage>
        <taxon>Eukaryota</taxon>
        <taxon>Metazoa</taxon>
        <taxon>Spiralia</taxon>
        <taxon>Lophotrochozoa</taxon>
        <taxon>Platyhelminthes</taxon>
        <taxon>Trematoda</taxon>
        <taxon>Digenea</taxon>
        <taxon>Plagiorchiida</taxon>
        <taxon>Pronocephalata</taxon>
        <taxon>Paramphistomoidea</taxon>
        <taxon>Paramphistomidae</taxon>
        <taxon>Calicophoron</taxon>
    </lineage>
</organism>
<keyword evidence="10 15" id="KW-1133">Transmembrane helix</keyword>
<keyword evidence="13 14" id="KW-0456">Lyase</keyword>
<evidence type="ECO:0000256" key="8">
    <source>
        <dbReference type="ARBA" id="ARBA00022840"/>
    </source>
</evidence>
<feature type="transmembrane region" description="Helical" evidence="15">
    <location>
        <begin position="243"/>
        <end position="260"/>
    </location>
</feature>
<dbReference type="GO" id="GO:0005886">
    <property type="term" value="C:plasma membrane"/>
    <property type="evidence" value="ECO:0007669"/>
    <property type="project" value="TreeGrafter"/>
</dbReference>
<evidence type="ECO:0000259" key="16">
    <source>
        <dbReference type="PROSITE" id="PS50125"/>
    </source>
</evidence>
<comment type="cofactor">
    <cofactor evidence="2">
        <name>Mg(2+)</name>
        <dbReference type="ChEBI" id="CHEBI:18420"/>
    </cofactor>
</comment>
<evidence type="ECO:0000256" key="9">
    <source>
        <dbReference type="ARBA" id="ARBA00022842"/>
    </source>
</evidence>
<keyword evidence="12 15" id="KW-0472">Membrane</keyword>
<name>A0AAV2TJB9_CALDB</name>
<accession>A0AAV2TJB9</accession>
<evidence type="ECO:0000256" key="1">
    <source>
        <dbReference type="ARBA" id="ARBA00001593"/>
    </source>
</evidence>
<proteinExistence type="inferred from homology"/>
<feature type="transmembrane region" description="Helical" evidence="15">
    <location>
        <begin position="105"/>
        <end position="124"/>
    </location>
</feature>
<evidence type="ECO:0000313" key="18">
    <source>
        <dbReference type="Proteomes" id="UP001497525"/>
    </source>
</evidence>
<dbReference type="Gene3D" id="3.30.70.1230">
    <property type="entry name" value="Nucleotide cyclase"/>
    <property type="match status" value="2"/>
</dbReference>